<evidence type="ECO:0000256" key="11">
    <source>
        <dbReference type="ARBA" id="ARBA00023136"/>
    </source>
</evidence>
<evidence type="ECO:0000256" key="10">
    <source>
        <dbReference type="ARBA" id="ARBA00023034"/>
    </source>
</evidence>
<keyword evidence="8" id="KW-0735">Signal-anchor</keyword>
<keyword evidence="11" id="KW-0472">Membrane</keyword>
<dbReference type="GO" id="GO:0030158">
    <property type="term" value="F:protein xylosyltransferase activity"/>
    <property type="evidence" value="ECO:0007669"/>
    <property type="project" value="InterPro"/>
</dbReference>
<dbReference type="PANTHER" id="PTHR46025">
    <property type="entry name" value="XYLOSYLTRANSFERASE OXT"/>
    <property type="match status" value="1"/>
</dbReference>
<evidence type="ECO:0000256" key="5">
    <source>
        <dbReference type="ARBA" id="ARBA00022692"/>
    </source>
</evidence>
<organism evidence="15 16">
    <name type="scientific">Bacteroides thetaiotaomicron</name>
    <dbReference type="NCBI Taxonomy" id="818"/>
    <lineage>
        <taxon>Bacteria</taxon>
        <taxon>Pseudomonadati</taxon>
        <taxon>Bacteroidota</taxon>
        <taxon>Bacteroidia</taxon>
        <taxon>Bacteroidales</taxon>
        <taxon>Bacteroidaceae</taxon>
        <taxon>Bacteroides</taxon>
    </lineage>
</organism>
<evidence type="ECO:0000256" key="9">
    <source>
        <dbReference type="ARBA" id="ARBA00022989"/>
    </source>
</evidence>
<keyword evidence="10" id="KW-0333">Golgi apparatus</keyword>
<dbReference type="InterPro" id="IPR043538">
    <property type="entry name" value="XYLT"/>
</dbReference>
<dbReference type="EMBL" id="WCRS01000003">
    <property type="protein sequence ID" value="KAB4476704.1"/>
    <property type="molecule type" value="Genomic_DNA"/>
</dbReference>
<keyword evidence="7" id="KW-0256">Endoplasmic reticulum</keyword>
<evidence type="ECO:0000256" key="13">
    <source>
        <dbReference type="ARBA" id="ARBA00023180"/>
    </source>
</evidence>
<evidence type="ECO:0000313" key="16">
    <source>
        <dbReference type="Proteomes" id="UP000488521"/>
    </source>
</evidence>
<accession>A0A6I0SI53</accession>
<keyword evidence="5" id="KW-0812">Transmembrane</keyword>
<comment type="subcellular location">
    <subcellularLocation>
        <location evidence="2">Endoplasmic reticulum membrane</location>
        <topology evidence="2">Single-pass type II membrane protein</topology>
    </subcellularLocation>
    <subcellularLocation>
        <location evidence="1">Golgi apparatus membrane</location>
        <topology evidence="1">Single-pass type II membrane protein</topology>
    </subcellularLocation>
</comment>
<keyword evidence="9" id="KW-1133">Transmembrane helix</keyword>
<keyword evidence="3 15" id="KW-0328">Glycosyltransferase</keyword>
<evidence type="ECO:0000256" key="4">
    <source>
        <dbReference type="ARBA" id="ARBA00022679"/>
    </source>
</evidence>
<dbReference type="GO" id="GO:0050650">
    <property type="term" value="P:chondroitin sulfate proteoglycan biosynthetic process"/>
    <property type="evidence" value="ECO:0007669"/>
    <property type="project" value="TreeGrafter"/>
</dbReference>
<dbReference type="GO" id="GO:0016020">
    <property type="term" value="C:membrane"/>
    <property type="evidence" value="ECO:0007669"/>
    <property type="project" value="InterPro"/>
</dbReference>
<evidence type="ECO:0000256" key="3">
    <source>
        <dbReference type="ARBA" id="ARBA00022676"/>
    </source>
</evidence>
<evidence type="ECO:0000256" key="1">
    <source>
        <dbReference type="ARBA" id="ARBA00004323"/>
    </source>
</evidence>
<dbReference type="Pfam" id="PF02485">
    <property type="entry name" value="Branch"/>
    <property type="match status" value="1"/>
</dbReference>
<protein>
    <recommendedName>
        <fullName evidence="14">Peptide O-xylosyltransferase</fullName>
    </recommendedName>
</protein>
<proteinExistence type="predicted"/>
<evidence type="ECO:0000256" key="8">
    <source>
        <dbReference type="ARBA" id="ARBA00022968"/>
    </source>
</evidence>
<name>A0A6I0SI53_BACT4</name>
<keyword evidence="6" id="KW-0479">Metal-binding</keyword>
<evidence type="ECO:0000256" key="6">
    <source>
        <dbReference type="ARBA" id="ARBA00022723"/>
    </source>
</evidence>
<keyword evidence="13" id="KW-0325">Glycoprotein</keyword>
<evidence type="ECO:0000256" key="7">
    <source>
        <dbReference type="ARBA" id="ARBA00022824"/>
    </source>
</evidence>
<gene>
    <name evidence="15" type="ORF">GAN59_05855</name>
</gene>
<dbReference type="GO" id="GO:0015012">
    <property type="term" value="P:heparan sulfate proteoglycan biosynthetic process"/>
    <property type="evidence" value="ECO:0007669"/>
    <property type="project" value="TreeGrafter"/>
</dbReference>
<keyword evidence="4 15" id="KW-0808">Transferase</keyword>
<evidence type="ECO:0000256" key="14">
    <source>
        <dbReference type="ARBA" id="ARBA00042865"/>
    </source>
</evidence>
<sequence length="289" mass="34296">MGVIEKHAFLIIAHTDWSLLKTLVSLLDYELNDIYIHIDAKVLAKDIPDIICSKSNLYMLERRISVAWGDISVVEAEYLLFETAYNNSHYSYYHLLSGVDLPLKPKEYIYSFFMRSGKNFIGFCPYNDTLSDLRVRTYHFFVSKMRNNRFYKLLDRIIARCLVVFGCLRNKKHVFRKGSTWVSITNDFVAYMLANKAMVLKLYKHTFGADEFFIQTLCWNSRFRNSVYDLNDEYNGCQRLIDWERGWPYTWQEKDYNELIASEYLFARKFSSENAELINRLTTFLNTQN</sequence>
<reference evidence="15 16" key="1">
    <citation type="journal article" date="2019" name="Nat. Med.">
        <title>A library of human gut bacterial isolates paired with longitudinal multiomics data enables mechanistic microbiome research.</title>
        <authorList>
            <person name="Poyet M."/>
            <person name="Groussin M."/>
            <person name="Gibbons S.M."/>
            <person name="Avila-Pacheco J."/>
            <person name="Jiang X."/>
            <person name="Kearney S.M."/>
            <person name="Perrotta A.R."/>
            <person name="Berdy B."/>
            <person name="Zhao S."/>
            <person name="Lieberman T.D."/>
            <person name="Swanson P.K."/>
            <person name="Smith M."/>
            <person name="Roesemann S."/>
            <person name="Alexander J.E."/>
            <person name="Rich S.A."/>
            <person name="Livny J."/>
            <person name="Vlamakis H."/>
            <person name="Clish C."/>
            <person name="Bullock K."/>
            <person name="Deik A."/>
            <person name="Scott J."/>
            <person name="Pierce K.A."/>
            <person name="Xavier R.J."/>
            <person name="Alm E.J."/>
        </authorList>
    </citation>
    <scope>NUCLEOTIDE SEQUENCE [LARGE SCALE GENOMIC DNA]</scope>
    <source>
        <strain evidence="15 16">BIOML-A156</strain>
    </source>
</reference>
<dbReference type="Proteomes" id="UP000488521">
    <property type="component" value="Unassembled WGS sequence"/>
</dbReference>
<dbReference type="AlphaFoldDB" id="A0A6I0SI53"/>
<comment type="caution">
    <text evidence="15">The sequence shown here is derived from an EMBL/GenBank/DDBJ whole genome shotgun (WGS) entry which is preliminary data.</text>
</comment>
<evidence type="ECO:0000256" key="12">
    <source>
        <dbReference type="ARBA" id="ARBA00023157"/>
    </source>
</evidence>
<dbReference type="InterPro" id="IPR003406">
    <property type="entry name" value="Glyco_trans_14"/>
</dbReference>
<dbReference type="PANTHER" id="PTHR46025:SF3">
    <property type="entry name" value="XYLOSYLTRANSFERASE OXT"/>
    <property type="match status" value="1"/>
</dbReference>
<dbReference type="GO" id="GO:0046872">
    <property type="term" value="F:metal ion binding"/>
    <property type="evidence" value="ECO:0007669"/>
    <property type="project" value="UniProtKB-KW"/>
</dbReference>
<keyword evidence="12" id="KW-1015">Disulfide bond</keyword>
<evidence type="ECO:0000313" key="15">
    <source>
        <dbReference type="EMBL" id="KAB4476704.1"/>
    </source>
</evidence>
<evidence type="ECO:0000256" key="2">
    <source>
        <dbReference type="ARBA" id="ARBA00004648"/>
    </source>
</evidence>